<dbReference type="Proteomes" id="UP000828390">
    <property type="component" value="Unassembled WGS sequence"/>
</dbReference>
<proteinExistence type="predicted"/>
<dbReference type="EMBL" id="JAIWYP010000007">
    <property type="protein sequence ID" value="KAH3795781.1"/>
    <property type="molecule type" value="Genomic_DNA"/>
</dbReference>
<name>A0A9D4FDD4_DREPO</name>
<accession>A0A9D4FDD4</accession>
<keyword evidence="1" id="KW-0175">Coiled coil</keyword>
<evidence type="ECO:0000313" key="2">
    <source>
        <dbReference type="EMBL" id="KAH3795781.1"/>
    </source>
</evidence>
<sequence>MAETKSMRVVPSGKIYRQMFEAQVQLNRSLTKIQRDSTTVTKSSQLGASVPVVHLTKDDIEHGLLDERQRTWADGFPNDPFTENPVAYKQYAEYIGSQMKEPVSSIEGREVRGLPDVVVAAKDKSNIIERFIAASRKERHESTVDEMQQELSLINAQVKDSKRWSPAFSEACSGLLQRLEEDDKEIARKLARIETDKSGNTLNYHSNGPRFNSWPGALDIQKCFKCFPPT</sequence>
<keyword evidence="3" id="KW-1185">Reference proteome</keyword>
<protein>
    <submittedName>
        <fullName evidence="2">Uncharacterized protein</fullName>
    </submittedName>
</protein>
<evidence type="ECO:0000256" key="1">
    <source>
        <dbReference type="SAM" id="Coils"/>
    </source>
</evidence>
<feature type="coiled-coil region" evidence="1">
    <location>
        <begin position="137"/>
        <end position="196"/>
    </location>
</feature>
<comment type="caution">
    <text evidence="2">The sequence shown here is derived from an EMBL/GenBank/DDBJ whole genome shotgun (WGS) entry which is preliminary data.</text>
</comment>
<organism evidence="2 3">
    <name type="scientific">Dreissena polymorpha</name>
    <name type="common">Zebra mussel</name>
    <name type="synonym">Mytilus polymorpha</name>
    <dbReference type="NCBI Taxonomy" id="45954"/>
    <lineage>
        <taxon>Eukaryota</taxon>
        <taxon>Metazoa</taxon>
        <taxon>Spiralia</taxon>
        <taxon>Lophotrochozoa</taxon>
        <taxon>Mollusca</taxon>
        <taxon>Bivalvia</taxon>
        <taxon>Autobranchia</taxon>
        <taxon>Heteroconchia</taxon>
        <taxon>Euheterodonta</taxon>
        <taxon>Imparidentia</taxon>
        <taxon>Neoheterodontei</taxon>
        <taxon>Myida</taxon>
        <taxon>Dreissenoidea</taxon>
        <taxon>Dreissenidae</taxon>
        <taxon>Dreissena</taxon>
    </lineage>
</organism>
<dbReference type="AlphaFoldDB" id="A0A9D4FDD4"/>
<reference evidence="2" key="1">
    <citation type="journal article" date="2019" name="bioRxiv">
        <title>The Genome of the Zebra Mussel, Dreissena polymorpha: A Resource for Invasive Species Research.</title>
        <authorList>
            <person name="McCartney M.A."/>
            <person name="Auch B."/>
            <person name="Kono T."/>
            <person name="Mallez S."/>
            <person name="Zhang Y."/>
            <person name="Obille A."/>
            <person name="Becker A."/>
            <person name="Abrahante J.E."/>
            <person name="Garbe J."/>
            <person name="Badalamenti J.P."/>
            <person name="Herman A."/>
            <person name="Mangelson H."/>
            <person name="Liachko I."/>
            <person name="Sullivan S."/>
            <person name="Sone E.D."/>
            <person name="Koren S."/>
            <person name="Silverstein K.A.T."/>
            <person name="Beckman K.B."/>
            <person name="Gohl D.M."/>
        </authorList>
    </citation>
    <scope>NUCLEOTIDE SEQUENCE</scope>
    <source>
        <strain evidence="2">Duluth1</strain>
        <tissue evidence="2">Whole animal</tissue>
    </source>
</reference>
<evidence type="ECO:0000313" key="3">
    <source>
        <dbReference type="Proteomes" id="UP000828390"/>
    </source>
</evidence>
<gene>
    <name evidence="2" type="ORF">DPMN_149341</name>
</gene>
<reference evidence="2" key="2">
    <citation type="submission" date="2020-11" db="EMBL/GenBank/DDBJ databases">
        <authorList>
            <person name="McCartney M.A."/>
            <person name="Auch B."/>
            <person name="Kono T."/>
            <person name="Mallez S."/>
            <person name="Becker A."/>
            <person name="Gohl D.M."/>
            <person name="Silverstein K.A.T."/>
            <person name="Koren S."/>
            <person name="Bechman K.B."/>
            <person name="Herman A."/>
            <person name="Abrahante J.E."/>
            <person name="Garbe J."/>
        </authorList>
    </citation>
    <scope>NUCLEOTIDE SEQUENCE</scope>
    <source>
        <strain evidence="2">Duluth1</strain>
        <tissue evidence="2">Whole animal</tissue>
    </source>
</reference>